<proteinExistence type="predicted"/>
<accession>A0A830GUX9</accession>
<reference evidence="1" key="1">
    <citation type="journal article" date="2014" name="Int. J. Syst. Evol. Microbiol.">
        <title>Complete genome sequence of Corynebacterium casei LMG S-19264T (=DSM 44701T), isolated from a smear-ripened cheese.</title>
        <authorList>
            <consortium name="US DOE Joint Genome Institute (JGI-PGF)"/>
            <person name="Walter F."/>
            <person name="Albersmeier A."/>
            <person name="Kalinowski J."/>
            <person name="Ruckert C."/>
        </authorList>
    </citation>
    <scope>NUCLEOTIDE SEQUENCE</scope>
    <source>
        <strain evidence="1">JCM 10088</strain>
    </source>
</reference>
<evidence type="ECO:0000313" key="1">
    <source>
        <dbReference type="EMBL" id="GGP19741.1"/>
    </source>
</evidence>
<evidence type="ECO:0000313" key="2">
    <source>
        <dbReference type="Proteomes" id="UP000610960"/>
    </source>
</evidence>
<name>A0A830GUX9_9CREN</name>
<dbReference type="OrthoDB" id="30112at2157"/>
<dbReference type="Proteomes" id="UP000610960">
    <property type="component" value="Unassembled WGS sequence"/>
</dbReference>
<gene>
    <name evidence="1" type="ORF">GCM10007981_04650</name>
</gene>
<comment type="caution">
    <text evidence="1">The sequence shown here is derived from an EMBL/GenBank/DDBJ whole genome shotgun (WGS) entry which is preliminary data.</text>
</comment>
<protein>
    <submittedName>
        <fullName evidence="1">Uncharacterized protein</fullName>
    </submittedName>
</protein>
<dbReference type="EMBL" id="BMNL01000001">
    <property type="protein sequence ID" value="GGP19741.1"/>
    <property type="molecule type" value="Genomic_DNA"/>
</dbReference>
<reference evidence="1" key="2">
    <citation type="submission" date="2020-09" db="EMBL/GenBank/DDBJ databases">
        <authorList>
            <person name="Sun Q."/>
            <person name="Ohkuma M."/>
        </authorList>
    </citation>
    <scope>NUCLEOTIDE SEQUENCE</scope>
    <source>
        <strain evidence="1">JCM 10088</strain>
    </source>
</reference>
<dbReference type="RefSeq" id="WP_188595835.1">
    <property type="nucleotide sequence ID" value="NZ_BMNL01000001.1"/>
</dbReference>
<organism evidence="1 2">
    <name type="scientific">Thermocladium modestius</name>
    <dbReference type="NCBI Taxonomy" id="62609"/>
    <lineage>
        <taxon>Archaea</taxon>
        <taxon>Thermoproteota</taxon>
        <taxon>Thermoprotei</taxon>
        <taxon>Thermoproteales</taxon>
        <taxon>Thermoproteaceae</taxon>
        <taxon>Thermocladium</taxon>
    </lineage>
</organism>
<dbReference type="AlphaFoldDB" id="A0A830GUX9"/>
<sequence>MFEGETQVILARARIWKRRAQYFAVVKDELAVEELTKHLGDRVTLVINLNGVEIPIEAKPIRDKEYIVFTLPRRLNALWETINETKAKIKVSE</sequence>
<keyword evidence="2" id="KW-1185">Reference proteome</keyword>